<evidence type="ECO:0000259" key="1">
    <source>
        <dbReference type="Pfam" id="PF13460"/>
    </source>
</evidence>
<dbReference type="Gene3D" id="3.40.50.720">
    <property type="entry name" value="NAD(P)-binding Rossmann-like Domain"/>
    <property type="match status" value="1"/>
</dbReference>
<proteinExistence type="predicted"/>
<dbReference type="Pfam" id="PF13460">
    <property type="entry name" value="NAD_binding_10"/>
    <property type="match status" value="1"/>
</dbReference>
<protein>
    <submittedName>
        <fullName evidence="2">Uncharacterized conserved protein YbjT, contains NAD(P)-binding and DUF2867 domains</fullName>
    </submittedName>
</protein>
<keyword evidence="3" id="KW-1185">Reference proteome</keyword>
<dbReference type="SUPFAM" id="SSF51735">
    <property type="entry name" value="NAD(P)-binding Rossmann-fold domains"/>
    <property type="match status" value="1"/>
</dbReference>
<dbReference type="InterPro" id="IPR051604">
    <property type="entry name" value="Ergot_Alk_Oxidoreductase"/>
</dbReference>
<reference evidence="2 3" key="1">
    <citation type="submission" date="2022-06" db="EMBL/GenBank/DDBJ databases">
        <title>Genomic Encyclopedia of Type Strains, Phase I: the one thousand microbial genomes (KMG-I) project.</title>
        <authorList>
            <person name="Kyrpides N."/>
        </authorList>
    </citation>
    <scope>NUCLEOTIDE SEQUENCE [LARGE SCALE GENOMIC DNA]</scope>
    <source>
        <strain evidence="2 3">DSM 43889</strain>
    </source>
</reference>
<name>A0ABT1JHE7_ACTCY</name>
<comment type="caution">
    <text evidence="2">The sequence shown here is derived from an EMBL/GenBank/DDBJ whole genome shotgun (WGS) entry which is preliminary data.</text>
</comment>
<gene>
    <name evidence="2" type="ORF">G443_002199</name>
</gene>
<organism evidence="2 3">
    <name type="scientific">Actinoalloteichus caeruleus DSM 43889</name>
    <dbReference type="NCBI Taxonomy" id="1120930"/>
    <lineage>
        <taxon>Bacteria</taxon>
        <taxon>Bacillati</taxon>
        <taxon>Actinomycetota</taxon>
        <taxon>Actinomycetes</taxon>
        <taxon>Pseudonocardiales</taxon>
        <taxon>Pseudonocardiaceae</taxon>
        <taxon>Actinoalloteichus</taxon>
        <taxon>Actinoalloteichus cyanogriseus</taxon>
    </lineage>
</organism>
<accession>A0ABT1JHE7</accession>
<dbReference type="PANTHER" id="PTHR43162:SF1">
    <property type="entry name" value="PRESTALK A DIFFERENTIATION PROTEIN A"/>
    <property type="match status" value="1"/>
</dbReference>
<sequence>MTAKTILVLGGTGKTGRRVAAQLTERGHTARVASRGAPTRFDWNDDTTWPAALRGADGVYVVPDDAGPLSHFESFISLATREGVRRLVLLSAREGIETSNPAVISREDTVRGSGVEWTLLRPVWFAQNFSEEPFLAEGVREGEVRYGTEDGRHPFIDAEDIAAVAVAALTEDGHAGRVYTMSGPRALSIPEALDTIAAATGRTIRSVPLPLDEYERHLTDRYYPAGAARAVTGLSELVRRHADDHLSDGVREALGREPRDFADYVATTADAGGWG</sequence>
<dbReference type="Gene3D" id="3.90.25.10">
    <property type="entry name" value="UDP-galactose 4-epimerase, domain 1"/>
    <property type="match status" value="1"/>
</dbReference>
<dbReference type="EMBL" id="AUBJ02000001">
    <property type="protein sequence ID" value="MCP2331929.1"/>
    <property type="molecule type" value="Genomic_DNA"/>
</dbReference>
<dbReference type="InterPro" id="IPR016040">
    <property type="entry name" value="NAD(P)-bd_dom"/>
</dbReference>
<dbReference type="PANTHER" id="PTHR43162">
    <property type="match status" value="1"/>
</dbReference>
<evidence type="ECO:0000313" key="3">
    <source>
        <dbReference type="Proteomes" id="UP000791080"/>
    </source>
</evidence>
<dbReference type="RefSeq" id="WP_026418188.1">
    <property type="nucleotide sequence ID" value="NZ_AUBJ02000001.1"/>
</dbReference>
<dbReference type="InterPro" id="IPR036291">
    <property type="entry name" value="NAD(P)-bd_dom_sf"/>
</dbReference>
<evidence type="ECO:0000313" key="2">
    <source>
        <dbReference type="EMBL" id="MCP2331929.1"/>
    </source>
</evidence>
<feature type="domain" description="NAD(P)-binding" evidence="1">
    <location>
        <begin position="10"/>
        <end position="171"/>
    </location>
</feature>
<dbReference type="Proteomes" id="UP000791080">
    <property type="component" value="Unassembled WGS sequence"/>
</dbReference>